<keyword evidence="2" id="KW-1185">Reference proteome</keyword>
<dbReference type="EMBL" id="QXQA01000003">
    <property type="protein sequence ID" value="RIX53948.1"/>
    <property type="molecule type" value="Genomic_DNA"/>
</dbReference>
<accession>A0A3A1UZN6</accession>
<name>A0A3A1UZN6_9BACL</name>
<proteinExistence type="predicted"/>
<reference evidence="1 2" key="1">
    <citation type="submission" date="2018-09" db="EMBL/GenBank/DDBJ databases">
        <title>Paenibacillus aracenensis nov. sp. isolated from a cave in southern Spain.</title>
        <authorList>
            <person name="Jurado V."/>
            <person name="Gutierrez-Patricio S."/>
            <person name="Gonzalez-Pimentel J.L."/>
            <person name="Miller A.Z."/>
            <person name="Laiz L."/>
            <person name="Saiz-Jimenez C."/>
        </authorList>
    </citation>
    <scope>NUCLEOTIDE SEQUENCE [LARGE SCALE GENOMIC DNA]</scope>
    <source>
        <strain evidence="1 2">DSM 22867</strain>
    </source>
</reference>
<dbReference type="Proteomes" id="UP000266482">
    <property type="component" value="Unassembled WGS sequence"/>
</dbReference>
<organism evidence="1 2">
    <name type="scientific">Paenibacillus nanensis</name>
    <dbReference type="NCBI Taxonomy" id="393251"/>
    <lineage>
        <taxon>Bacteria</taxon>
        <taxon>Bacillati</taxon>
        <taxon>Bacillota</taxon>
        <taxon>Bacilli</taxon>
        <taxon>Bacillales</taxon>
        <taxon>Paenibacillaceae</taxon>
        <taxon>Paenibacillus</taxon>
    </lineage>
</organism>
<evidence type="ECO:0008006" key="3">
    <source>
        <dbReference type="Google" id="ProtNLM"/>
    </source>
</evidence>
<protein>
    <recommendedName>
        <fullName evidence="3">Exosporium protein C</fullName>
    </recommendedName>
</protein>
<evidence type="ECO:0000313" key="2">
    <source>
        <dbReference type="Proteomes" id="UP000266482"/>
    </source>
</evidence>
<gene>
    <name evidence="1" type="ORF">D3P08_06760</name>
</gene>
<comment type="caution">
    <text evidence="1">The sequence shown here is derived from an EMBL/GenBank/DDBJ whole genome shotgun (WGS) entry which is preliminary data.</text>
</comment>
<sequence length="106" mass="11449">MGVTASAGNRVKIDTSLQANAIIAAGNPRLDYRIRIYRTATLLAEYRTEQNFLGGSGNQRYIESATFVDAPPAGSHTYQIRVAVITADSITSLSVETRALNTLLFA</sequence>
<evidence type="ECO:0000313" key="1">
    <source>
        <dbReference type="EMBL" id="RIX53948.1"/>
    </source>
</evidence>
<dbReference type="AlphaFoldDB" id="A0A3A1UZN6"/>